<dbReference type="InterPro" id="IPR020846">
    <property type="entry name" value="MFS_dom"/>
</dbReference>
<feature type="transmembrane region" description="Helical" evidence="3">
    <location>
        <begin position="363"/>
        <end position="384"/>
    </location>
</feature>
<keyword evidence="3" id="KW-0472">Membrane</keyword>
<protein>
    <recommendedName>
        <fullName evidence="4">Major facilitator superfamily (MFS) profile domain-containing protein</fullName>
    </recommendedName>
</protein>
<dbReference type="InterPro" id="IPR036259">
    <property type="entry name" value="MFS_trans_sf"/>
</dbReference>
<evidence type="ECO:0000313" key="6">
    <source>
        <dbReference type="Proteomes" id="UP000887116"/>
    </source>
</evidence>
<dbReference type="AlphaFoldDB" id="A0A8X6HW78"/>
<feature type="transmembrane region" description="Helical" evidence="3">
    <location>
        <begin position="112"/>
        <end position="134"/>
    </location>
</feature>
<feature type="transmembrane region" description="Helical" evidence="3">
    <location>
        <begin position="14"/>
        <end position="41"/>
    </location>
</feature>
<feature type="region of interest" description="Disordered" evidence="2">
    <location>
        <begin position="239"/>
        <end position="268"/>
    </location>
</feature>
<dbReference type="PROSITE" id="PS50850">
    <property type="entry name" value="MFS"/>
    <property type="match status" value="1"/>
</dbReference>
<dbReference type="PANTHER" id="PTHR11360">
    <property type="entry name" value="MONOCARBOXYLATE TRANSPORTER"/>
    <property type="match status" value="1"/>
</dbReference>
<organism evidence="5 6">
    <name type="scientific">Trichonephila clavata</name>
    <name type="common">Joro spider</name>
    <name type="synonym">Nephila clavata</name>
    <dbReference type="NCBI Taxonomy" id="2740835"/>
    <lineage>
        <taxon>Eukaryota</taxon>
        <taxon>Metazoa</taxon>
        <taxon>Ecdysozoa</taxon>
        <taxon>Arthropoda</taxon>
        <taxon>Chelicerata</taxon>
        <taxon>Arachnida</taxon>
        <taxon>Araneae</taxon>
        <taxon>Araneomorphae</taxon>
        <taxon>Entelegynae</taxon>
        <taxon>Araneoidea</taxon>
        <taxon>Nephilidae</taxon>
        <taxon>Trichonephila</taxon>
    </lineage>
</organism>
<feature type="transmembrane region" description="Helical" evidence="3">
    <location>
        <begin position="454"/>
        <end position="475"/>
    </location>
</feature>
<name>A0A8X6HW78_TRICU</name>
<feature type="transmembrane region" description="Helical" evidence="3">
    <location>
        <begin position="141"/>
        <end position="159"/>
    </location>
</feature>
<dbReference type="Pfam" id="PF07690">
    <property type="entry name" value="MFS_1"/>
    <property type="match status" value="1"/>
</dbReference>
<dbReference type="Gene3D" id="1.20.1250.20">
    <property type="entry name" value="MFS general substrate transporter like domains"/>
    <property type="match status" value="2"/>
</dbReference>
<keyword evidence="6" id="KW-1185">Reference proteome</keyword>
<keyword evidence="3" id="KW-0812">Transmembrane</keyword>
<feature type="compositionally biased region" description="Polar residues" evidence="2">
    <location>
        <begin position="253"/>
        <end position="263"/>
    </location>
</feature>
<comment type="caution">
    <text evidence="5">The sequence shown here is derived from an EMBL/GenBank/DDBJ whole genome shotgun (WGS) entry which is preliminary data.</text>
</comment>
<reference evidence="5" key="1">
    <citation type="submission" date="2020-07" db="EMBL/GenBank/DDBJ databases">
        <title>Multicomponent nature underlies the extraordinary mechanical properties of spider dragline silk.</title>
        <authorList>
            <person name="Kono N."/>
            <person name="Nakamura H."/>
            <person name="Mori M."/>
            <person name="Yoshida Y."/>
            <person name="Ohtoshi R."/>
            <person name="Malay A.D."/>
            <person name="Moran D.A.P."/>
            <person name="Tomita M."/>
            <person name="Numata K."/>
            <person name="Arakawa K."/>
        </authorList>
    </citation>
    <scope>NUCLEOTIDE SEQUENCE</scope>
</reference>
<dbReference type="GO" id="GO:0008028">
    <property type="term" value="F:monocarboxylic acid transmembrane transporter activity"/>
    <property type="evidence" value="ECO:0007669"/>
    <property type="project" value="TreeGrafter"/>
</dbReference>
<evidence type="ECO:0000259" key="4">
    <source>
        <dbReference type="PROSITE" id="PS50850"/>
    </source>
</evidence>
<evidence type="ECO:0000313" key="5">
    <source>
        <dbReference type="EMBL" id="GFR30783.1"/>
    </source>
</evidence>
<dbReference type="EMBL" id="BMAO01009424">
    <property type="protein sequence ID" value="GFR30783.1"/>
    <property type="molecule type" value="Genomic_DNA"/>
</dbReference>
<evidence type="ECO:0000256" key="3">
    <source>
        <dbReference type="SAM" id="Phobius"/>
    </source>
</evidence>
<evidence type="ECO:0000256" key="2">
    <source>
        <dbReference type="SAM" id="MobiDB-lite"/>
    </source>
</evidence>
<dbReference type="OrthoDB" id="2213137at2759"/>
<feature type="domain" description="Major facilitator superfamily (MFS) profile" evidence="4">
    <location>
        <begin position="13"/>
        <end position="508"/>
    </location>
</feature>
<feature type="transmembrane region" description="Helical" evidence="3">
    <location>
        <begin position="481"/>
        <end position="502"/>
    </location>
</feature>
<keyword evidence="3" id="KW-1133">Transmembrane helix</keyword>
<gene>
    <name evidence="5" type="ORF">TNCT_696551</name>
</gene>
<accession>A0A8X6HW78</accession>
<dbReference type="InterPro" id="IPR050327">
    <property type="entry name" value="Proton-linked_MCT"/>
</dbReference>
<proteinExistence type="predicted"/>
<feature type="transmembrane region" description="Helical" evidence="3">
    <location>
        <begin position="82"/>
        <end position="106"/>
    </location>
</feature>
<comment type="subcellular location">
    <subcellularLocation>
        <location evidence="1">Membrane</location>
        <topology evidence="1">Multi-pass membrane protein</topology>
    </subcellularLocation>
</comment>
<sequence>MARKVDVPDSARSWAIALAACVINALMSGITRTTGLLYVALIDTYGVSRFEANLPFSMRNIVRNLGSPVVGALGQRFGPRNVTLIGGVFGSLGIVLCTFAPNVIWITILWGGIHGFGVALGNTLCQVVVTQYFVKHRATATGLAFSGSCFGSFVLPVLMEYMLSQLGLSGAFLVTGAILMHVLPFALLLKEPPWIQRKTKAVAQTRVPDLTTSQYVKEYPDTKESQNVFTIDFKQRRSFGESDRNQDNIEKNCYSNSSSNENGIRNPIFEDSMTNINEAYSYQDKEENNHPIQNVLPEEAGDKDSSSQHQKQETSVRKALIIILSDPVFHMISLSLGAFAMLIDPVFTVIVDFIRDKGITETVAKYFISALALGDLVGRLGFGWITDRNYMTVPRFMMMMQMAHGLCFMLMPLIYNLYILFVVTIIFGIITGAALVMFPILIGKYLPTVQSMAIGCMPFFTGLLTLTVPSLIGYFRDEVGSYNGMFFLTGGASVVVGFLWLLEPLLIKLRKKLQKKSSAKTTVYP</sequence>
<feature type="transmembrane region" description="Helical" evidence="3">
    <location>
        <begin position="421"/>
        <end position="442"/>
    </location>
</feature>
<dbReference type="GO" id="GO:0016020">
    <property type="term" value="C:membrane"/>
    <property type="evidence" value="ECO:0007669"/>
    <property type="project" value="UniProtKB-SubCell"/>
</dbReference>
<feature type="transmembrane region" description="Helical" evidence="3">
    <location>
        <begin position="171"/>
        <end position="189"/>
    </location>
</feature>
<dbReference type="Proteomes" id="UP000887116">
    <property type="component" value="Unassembled WGS sequence"/>
</dbReference>
<feature type="compositionally biased region" description="Basic and acidic residues" evidence="2">
    <location>
        <begin position="239"/>
        <end position="250"/>
    </location>
</feature>
<feature type="transmembrane region" description="Helical" evidence="3">
    <location>
        <begin position="396"/>
        <end position="415"/>
    </location>
</feature>
<dbReference type="PANTHER" id="PTHR11360:SF303">
    <property type="entry name" value="MAJOR FACILITATOR SUPERFAMILY (MFS) PROFILE DOMAIN-CONTAINING PROTEIN"/>
    <property type="match status" value="1"/>
</dbReference>
<evidence type="ECO:0000256" key="1">
    <source>
        <dbReference type="ARBA" id="ARBA00004141"/>
    </source>
</evidence>
<dbReference type="InterPro" id="IPR011701">
    <property type="entry name" value="MFS"/>
</dbReference>
<dbReference type="SUPFAM" id="SSF103473">
    <property type="entry name" value="MFS general substrate transporter"/>
    <property type="match status" value="1"/>
</dbReference>
<feature type="transmembrane region" description="Helical" evidence="3">
    <location>
        <begin position="319"/>
        <end position="343"/>
    </location>
</feature>